<evidence type="ECO:0000259" key="2">
    <source>
        <dbReference type="Pfam" id="PF13786"/>
    </source>
</evidence>
<dbReference type="Pfam" id="PF13786">
    <property type="entry name" value="DUF4179"/>
    <property type="match status" value="1"/>
</dbReference>
<feature type="domain" description="DUF5643" evidence="3">
    <location>
        <begin position="253"/>
        <end position="363"/>
    </location>
</feature>
<dbReference type="AlphaFoldDB" id="A0A4R2TKZ9"/>
<organism evidence="4 5">
    <name type="scientific">Serpentinicella alkaliphila</name>
    <dbReference type="NCBI Taxonomy" id="1734049"/>
    <lineage>
        <taxon>Bacteria</taxon>
        <taxon>Bacillati</taxon>
        <taxon>Bacillota</taxon>
        <taxon>Clostridia</taxon>
        <taxon>Peptostreptococcales</taxon>
        <taxon>Natronincolaceae</taxon>
        <taxon>Serpentinicella</taxon>
    </lineage>
</organism>
<sequence>MFHDEEKKLYKLKENYDNIEIPQNLDDFIIKGIKKGQFSENNVKTRKMISLAASLLIIIFITSIVISPAFADFASRIPGIGYFMNFFNYDKGIQAALENDFIQVINVSDEHDGTKLTVEGVVIDESRMIVFYNIQTQEENADIYLHEIEFLNGSGEHLRAGFVYSPPIFEQENKSFKGTIDISFNEETKITNNLTMICNLVINEKNKEMVERNINDIDSYFSSVHKPLWDREVNGLFKINFNVDTEKYENLKEVYELKKEVWVEGQKFIVQRVSIYPSRTEIGISYDEKNTMKIYGFEDLRIVDKSGNEFSSITNGITASYIGEDGIRLYLQSNFFKHPKELYLEGSTLRALDKSKNKVVIDLEDQIIIEQPDGRFELSNLVENIIDNTIGIEVKYEYEVPVDQMNRFIGVELSHTFTDERGVEYTPRNSGSSATSTEGKHIYTIYNRFDRVEGLGRKITFKLTNYPKTIKAPFRIKIK</sequence>
<dbReference type="Pfam" id="PF18705">
    <property type="entry name" value="DUF5643"/>
    <property type="match status" value="1"/>
</dbReference>
<evidence type="ECO:0000313" key="5">
    <source>
        <dbReference type="Proteomes" id="UP000295504"/>
    </source>
</evidence>
<dbReference type="RefSeq" id="WP_243098197.1">
    <property type="nucleotide sequence ID" value="NZ_CP058648.1"/>
</dbReference>
<gene>
    <name evidence="4" type="ORF">EDD79_101166</name>
</gene>
<keyword evidence="1" id="KW-0812">Transmembrane</keyword>
<accession>A0A4R2TKZ9</accession>
<evidence type="ECO:0000259" key="3">
    <source>
        <dbReference type="Pfam" id="PF18705"/>
    </source>
</evidence>
<evidence type="ECO:0000256" key="1">
    <source>
        <dbReference type="SAM" id="Phobius"/>
    </source>
</evidence>
<name>A0A4R2TKZ9_9FIRM</name>
<evidence type="ECO:0000313" key="4">
    <source>
        <dbReference type="EMBL" id="TCQ03102.1"/>
    </source>
</evidence>
<reference evidence="4 5" key="1">
    <citation type="submission" date="2019-03" db="EMBL/GenBank/DDBJ databases">
        <title>Genomic Encyclopedia of Type Strains, Phase IV (KMG-IV): sequencing the most valuable type-strain genomes for metagenomic binning, comparative biology and taxonomic classification.</title>
        <authorList>
            <person name="Goeker M."/>
        </authorList>
    </citation>
    <scope>NUCLEOTIDE SEQUENCE [LARGE SCALE GENOMIC DNA]</scope>
    <source>
        <strain evidence="4 5">DSM 100013</strain>
    </source>
</reference>
<keyword evidence="1" id="KW-0472">Membrane</keyword>
<keyword evidence="5" id="KW-1185">Reference proteome</keyword>
<feature type="domain" description="DUF4179" evidence="2">
    <location>
        <begin position="44"/>
        <end position="135"/>
    </location>
</feature>
<keyword evidence="1" id="KW-1133">Transmembrane helix</keyword>
<dbReference type="Proteomes" id="UP000295504">
    <property type="component" value="Unassembled WGS sequence"/>
</dbReference>
<proteinExistence type="predicted"/>
<dbReference type="InterPro" id="IPR040680">
    <property type="entry name" value="DUF5643"/>
</dbReference>
<dbReference type="Gene3D" id="2.60.40.1630">
    <property type="entry name" value="bacillus anthracis domain"/>
    <property type="match status" value="1"/>
</dbReference>
<dbReference type="InterPro" id="IPR025436">
    <property type="entry name" value="DUF4179"/>
</dbReference>
<dbReference type="EMBL" id="SLYC01000011">
    <property type="protein sequence ID" value="TCQ03102.1"/>
    <property type="molecule type" value="Genomic_DNA"/>
</dbReference>
<feature type="transmembrane region" description="Helical" evidence="1">
    <location>
        <begin position="48"/>
        <end position="70"/>
    </location>
</feature>
<protein>
    <submittedName>
        <fullName evidence="4">Uncharacterized protein DUF4179</fullName>
    </submittedName>
</protein>
<comment type="caution">
    <text evidence="4">The sequence shown here is derived from an EMBL/GenBank/DDBJ whole genome shotgun (WGS) entry which is preliminary data.</text>
</comment>